<reference evidence="6 7" key="1">
    <citation type="submission" date="2013-04" db="EMBL/GenBank/DDBJ databases">
        <title>Oceanococcus atlanticus 22II-S10r2 Genome Sequencing.</title>
        <authorList>
            <person name="Lai Q."/>
            <person name="Li G."/>
            <person name="Shao Z."/>
        </authorList>
    </citation>
    <scope>NUCLEOTIDE SEQUENCE [LARGE SCALE GENOMIC DNA]</scope>
    <source>
        <strain evidence="6 7">22II-S10r2</strain>
    </source>
</reference>
<dbReference type="PROSITE" id="PS50977">
    <property type="entry name" value="HTH_TETR_2"/>
    <property type="match status" value="1"/>
</dbReference>
<evidence type="ECO:0000313" key="6">
    <source>
        <dbReference type="EMBL" id="ORE86006.1"/>
    </source>
</evidence>
<dbReference type="OrthoDB" id="116240at2"/>
<protein>
    <submittedName>
        <fullName evidence="6">TetR family transcriptional regulator</fullName>
    </submittedName>
</protein>
<evidence type="ECO:0000256" key="3">
    <source>
        <dbReference type="ARBA" id="ARBA00023163"/>
    </source>
</evidence>
<dbReference type="InterPro" id="IPR001647">
    <property type="entry name" value="HTH_TetR"/>
</dbReference>
<accession>A0A1Y1SCD7</accession>
<dbReference type="PANTHER" id="PTHR30055:SF234">
    <property type="entry name" value="HTH-TYPE TRANSCRIPTIONAL REGULATOR BETI"/>
    <property type="match status" value="1"/>
</dbReference>
<dbReference type="SUPFAM" id="SSF46689">
    <property type="entry name" value="Homeodomain-like"/>
    <property type="match status" value="1"/>
</dbReference>
<dbReference type="PANTHER" id="PTHR30055">
    <property type="entry name" value="HTH-TYPE TRANSCRIPTIONAL REGULATOR RUTR"/>
    <property type="match status" value="1"/>
</dbReference>
<keyword evidence="3" id="KW-0804">Transcription</keyword>
<evidence type="ECO:0000313" key="7">
    <source>
        <dbReference type="Proteomes" id="UP000192342"/>
    </source>
</evidence>
<evidence type="ECO:0000259" key="5">
    <source>
        <dbReference type="PROSITE" id="PS50977"/>
    </source>
</evidence>
<name>A0A1Y1SCD7_9GAMM</name>
<dbReference type="InterPro" id="IPR050109">
    <property type="entry name" value="HTH-type_TetR-like_transc_reg"/>
</dbReference>
<proteinExistence type="predicted"/>
<dbReference type="GO" id="GO:0003700">
    <property type="term" value="F:DNA-binding transcription factor activity"/>
    <property type="evidence" value="ECO:0007669"/>
    <property type="project" value="TreeGrafter"/>
</dbReference>
<keyword evidence="2 4" id="KW-0238">DNA-binding</keyword>
<dbReference type="EMBL" id="AQQV01000003">
    <property type="protein sequence ID" value="ORE86006.1"/>
    <property type="molecule type" value="Genomic_DNA"/>
</dbReference>
<gene>
    <name evidence="6" type="ORF">ATO7_11953</name>
</gene>
<dbReference type="GO" id="GO:0000976">
    <property type="term" value="F:transcription cis-regulatory region binding"/>
    <property type="evidence" value="ECO:0007669"/>
    <property type="project" value="TreeGrafter"/>
</dbReference>
<evidence type="ECO:0000256" key="4">
    <source>
        <dbReference type="PROSITE-ProRule" id="PRU00335"/>
    </source>
</evidence>
<dbReference type="AlphaFoldDB" id="A0A1Y1SCD7"/>
<dbReference type="InterPro" id="IPR009057">
    <property type="entry name" value="Homeodomain-like_sf"/>
</dbReference>
<dbReference type="STRING" id="1317117.ATO7_11953"/>
<dbReference type="Proteomes" id="UP000192342">
    <property type="component" value="Unassembled WGS sequence"/>
</dbReference>
<dbReference type="RefSeq" id="WP_083562035.1">
    <property type="nucleotide sequence ID" value="NZ_AQQV01000003.1"/>
</dbReference>
<evidence type="ECO:0000256" key="1">
    <source>
        <dbReference type="ARBA" id="ARBA00023015"/>
    </source>
</evidence>
<dbReference type="PRINTS" id="PR00455">
    <property type="entry name" value="HTHTETR"/>
</dbReference>
<evidence type="ECO:0000256" key="2">
    <source>
        <dbReference type="ARBA" id="ARBA00023125"/>
    </source>
</evidence>
<keyword evidence="1" id="KW-0805">Transcription regulation</keyword>
<dbReference type="Gene3D" id="1.10.357.10">
    <property type="entry name" value="Tetracycline Repressor, domain 2"/>
    <property type="match status" value="1"/>
</dbReference>
<feature type="DNA-binding region" description="H-T-H motif" evidence="4">
    <location>
        <begin position="32"/>
        <end position="51"/>
    </location>
</feature>
<dbReference type="Pfam" id="PF00440">
    <property type="entry name" value="TetR_N"/>
    <property type="match status" value="1"/>
</dbReference>
<sequence>MESTKKNKEHTKRRILRTVERLLVEEGFSALGINRIANETGVAKVLIYRYFGDLEGLINAFVTSEDFWPTRAEIIDLPDDEFFQMALRERIKRVMFNFAAALGKRPETMAILAWEMSGNPTLTRVMEDALGQFANQISESLSHNDKPVHSQLKPMLSVLSAGMIHLGMAYQHHQRFASLRLESPDDWKRVLKAFSTLLDNIPVEQS</sequence>
<feature type="domain" description="HTH tetR-type" evidence="5">
    <location>
        <begin position="9"/>
        <end position="69"/>
    </location>
</feature>
<comment type="caution">
    <text evidence="6">The sequence shown here is derived from an EMBL/GenBank/DDBJ whole genome shotgun (WGS) entry which is preliminary data.</text>
</comment>
<keyword evidence="7" id="KW-1185">Reference proteome</keyword>
<organism evidence="6 7">
    <name type="scientific">Oceanococcus atlanticus</name>
    <dbReference type="NCBI Taxonomy" id="1317117"/>
    <lineage>
        <taxon>Bacteria</taxon>
        <taxon>Pseudomonadati</taxon>
        <taxon>Pseudomonadota</taxon>
        <taxon>Gammaproteobacteria</taxon>
        <taxon>Chromatiales</taxon>
        <taxon>Oceanococcaceae</taxon>
        <taxon>Oceanococcus</taxon>
    </lineage>
</organism>